<dbReference type="EMBL" id="UGTZ01000001">
    <property type="protein sequence ID" value="SUC30616.1"/>
    <property type="molecule type" value="Genomic_DNA"/>
</dbReference>
<keyword evidence="2" id="KW-0575">Peroxidase</keyword>
<organism evidence="4 5">
    <name type="scientific">Providencia rettgeri</name>
    <dbReference type="NCBI Taxonomy" id="587"/>
    <lineage>
        <taxon>Bacteria</taxon>
        <taxon>Pseudomonadati</taxon>
        <taxon>Pseudomonadota</taxon>
        <taxon>Gammaproteobacteria</taxon>
        <taxon>Enterobacterales</taxon>
        <taxon>Morganellaceae</taxon>
        <taxon>Providencia</taxon>
    </lineage>
</organism>
<dbReference type="PANTHER" id="PTHR11592:SF78">
    <property type="entry name" value="GLUTATHIONE PEROXIDASE"/>
    <property type="match status" value="1"/>
</dbReference>
<gene>
    <name evidence="4" type="ORF">NCTC11801_01546</name>
</gene>
<dbReference type="PANTHER" id="PTHR11592">
    <property type="entry name" value="GLUTATHIONE PEROXIDASE"/>
    <property type="match status" value="1"/>
</dbReference>
<evidence type="ECO:0000256" key="1">
    <source>
        <dbReference type="ARBA" id="ARBA00006926"/>
    </source>
</evidence>
<dbReference type="AlphaFoldDB" id="A0A379FPJ7"/>
<dbReference type="GO" id="GO:0006979">
    <property type="term" value="P:response to oxidative stress"/>
    <property type="evidence" value="ECO:0007669"/>
    <property type="project" value="InterPro"/>
</dbReference>
<protein>
    <submittedName>
        <fullName evidence="4">Uncharacterized protein</fullName>
    </submittedName>
</protein>
<dbReference type="InterPro" id="IPR036249">
    <property type="entry name" value="Thioredoxin-like_sf"/>
</dbReference>
<evidence type="ECO:0000256" key="3">
    <source>
        <dbReference type="ARBA" id="ARBA00023002"/>
    </source>
</evidence>
<dbReference type="InterPro" id="IPR000889">
    <property type="entry name" value="Glutathione_peroxidase"/>
</dbReference>
<reference evidence="4 5" key="1">
    <citation type="submission" date="2018-06" db="EMBL/GenBank/DDBJ databases">
        <authorList>
            <consortium name="Pathogen Informatics"/>
            <person name="Doyle S."/>
        </authorList>
    </citation>
    <scope>NUCLEOTIDE SEQUENCE [LARGE SCALE GENOMIC DNA]</scope>
    <source>
        <strain evidence="4 5">NCTC11801</strain>
    </source>
</reference>
<accession>A0A379FPJ7</accession>
<evidence type="ECO:0000256" key="2">
    <source>
        <dbReference type="ARBA" id="ARBA00022559"/>
    </source>
</evidence>
<keyword evidence="3" id="KW-0560">Oxidoreductase</keyword>
<dbReference type="SUPFAM" id="SSF52833">
    <property type="entry name" value="Thioredoxin-like"/>
    <property type="match status" value="1"/>
</dbReference>
<proteinExistence type="inferred from homology"/>
<evidence type="ECO:0000313" key="4">
    <source>
        <dbReference type="EMBL" id="SUC30616.1"/>
    </source>
</evidence>
<sequence>MLGKVEVNGIVSHSVFRYLKNELSSLLGRRIKRNLTKFLIGSDDKPLNCFAPFTTPERMEAKILTAFES</sequence>
<name>A0A379FPJ7_PRORE</name>
<dbReference type="GO" id="GO:0004601">
    <property type="term" value="F:peroxidase activity"/>
    <property type="evidence" value="ECO:0007669"/>
    <property type="project" value="UniProtKB-KW"/>
</dbReference>
<dbReference type="Proteomes" id="UP000254208">
    <property type="component" value="Unassembled WGS sequence"/>
</dbReference>
<dbReference type="PROSITE" id="PS51355">
    <property type="entry name" value="GLUTATHIONE_PEROXID_3"/>
    <property type="match status" value="1"/>
</dbReference>
<dbReference type="Gene3D" id="3.40.30.10">
    <property type="entry name" value="Glutaredoxin"/>
    <property type="match status" value="1"/>
</dbReference>
<comment type="similarity">
    <text evidence="1">Belongs to the glutathione peroxidase family.</text>
</comment>
<evidence type="ECO:0000313" key="5">
    <source>
        <dbReference type="Proteomes" id="UP000254208"/>
    </source>
</evidence>